<keyword evidence="4" id="KW-1185">Reference proteome</keyword>
<gene>
    <name evidence="3" type="ORF">PCOR1329_LOCUS46984</name>
</gene>
<feature type="compositionally biased region" description="Basic residues" evidence="2">
    <location>
        <begin position="116"/>
        <end position="130"/>
    </location>
</feature>
<feature type="compositionally biased region" description="Low complexity" evidence="2">
    <location>
        <begin position="131"/>
        <end position="144"/>
    </location>
</feature>
<dbReference type="EMBL" id="CAUYUJ010015655">
    <property type="protein sequence ID" value="CAK0856620.1"/>
    <property type="molecule type" value="Genomic_DNA"/>
</dbReference>
<feature type="compositionally biased region" description="Gly residues" evidence="2">
    <location>
        <begin position="92"/>
        <end position="111"/>
    </location>
</feature>
<sequence length="337" mass="36785">MPTEGRREHLGRHRRSALVEGGARRRKGDPGQAPAHHLGLRREGVRARRALHGLGRAGSQGAAGAAESAQPRRGSQDWRPPPEALWQKRHGGGVAGMVRGAGGRGLPGPGAGPARSRLRHPRQGLRRRHLPPGAARAPGAALPRAADRGRPGRPGRWARGEPPVEGFHSKLVVEQLELLWPDAERAAASVQAAEARAEARVPADLAAFRRRALDAMEESCPDPTVQRPELERCLGRMQSDKGLLRKLYWLENKVLELEGCNNQLSRMRAEAQELSKGSADLERKMRSCSTMEERAYGCRVDIWNIADAVRGAMEIEAAEKQIGKGVADFFSGLNPFR</sequence>
<dbReference type="Proteomes" id="UP001189429">
    <property type="component" value="Unassembled WGS sequence"/>
</dbReference>
<evidence type="ECO:0000256" key="1">
    <source>
        <dbReference type="SAM" id="Coils"/>
    </source>
</evidence>
<feature type="coiled-coil region" evidence="1">
    <location>
        <begin position="250"/>
        <end position="284"/>
    </location>
</feature>
<protein>
    <submittedName>
        <fullName evidence="3">Uncharacterized protein</fullName>
    </submittedName>
</protein>
<organism evidence="3 4">
    <name type="scientific">Prorocentrum cordatum</name>
    <dbReference type="NCBI Taxonomy" id="2364126"/>
    <lineage>
        <taxon>Eukaryota</taxon>
        <taxon>Sar</taxon>
        <taxon>Alveolata</taxon>
        <taxon>Dinophyceae</taxon>
        <taxon>Prorocentrales</taxon>
        <taxon>Prorocentraceae</taxon>
        <taxon>Prorocentrum</taxon>
    </lineage>
</organism>
<feature type="compositionally biased region" description="Low complexity" evidence="2">
    <location>
        <begin position="52"/>
        <end position="66"/>
    </location>
</feature>
<accession>A0ABN9UBG4</accession>
<evidence type="ECO:0000313" key="4">
    <source>
        <dbReference type="Proteomes" id="UP001189429"/>
    </source>
</evidence>
<keyword evidence="1" id="KW-0175">Coiled coil</keyword>
<evidence type="ECO:0000313" key="3">
    <source>
        <dbReference type="EMBL" id="CAK0856620.1"/>
    </source>
</evidence>
<comment type="caution">
    <text evidence="3">The sequence shown here is derived from an EMBL/GenBank/DDBJ whole genome shotgun (WGS) entry which is preliminary data.</text>
</comment>
<name>A0ABN9UBG4_9DINO</name>
<reference evidence="3" key="1">
    <citation type="submission" date="2023-10" db="EMBL/GenBank/DDBJ databases">
        <authorList>
            <person name="Chen Y."/>
            <person name="Shah S."/>
            <person name="Dougan E. K."/>
            <person name="Thang M."/>
            <person name="Chan C."/>
        </authorList>
    </citation>
    <scope>NUCLEOTIDE SEQUENCE [LARGE SCALE GENOMIC DNA]</scope>
</reference>
<feature type="region of interest" description="Disordered" evidence="2">
    <location>
        <begin position="1"/>
        <end position="162"/>
    </location>
</feature>
<proteinExistence type="predicted"/>
<evidence type="ECO:0000256" key="2">
    <source>
        <dbReference type="SAM" id="MobiDB-lite"/>
    </source>
</evidence>